<comment type="caution">
    <text evidence="2">The sequence shown here is derived from an EMBL/GenBank/DDBJ whole genome shotgun (WGS) entry which is preliminary data.</text>
</comment>
<reference evidence="2 3" key="1">
    <citation type="journal article" date="2022" name="Nat. Ecol. Evol.">
        <title>A masculinizing supergene underlies an exaggerated male reproductive morph in a spider.</title>
        <authorList>
            <person name="Hendrickx F."/>
            <person name="De Corte Z."/>
            <person name="Sonet G."/>
            <person name="Van Belleghem S.M."/>
            <person name="Kostlbacher S."/>
            <person name="Vangestel C."/>
        </authorList>
    </citation>
    <scope>NUCLEOTIDE SEQUENCE [LARGE SCALE GENOMIC DNA]</scope>
    <source>
        <strain evidence="2">W744_W776</strain>
    </source>
</reference>
<dbReference type="Proteomes" id="UP000827092">
    <property type="component" value="Unassembled WGS sequence"/>
</dbReference>
<gene>
    <name evidence="2" type="ORF">JTE90_011637</name>
</gene>
<evidence type="ECO:0000256" key="1">
    <source>
        <dbReference type="SAM" id="MobiDB-lite"/>
    </source>
</evidence>
<organism evidence="2 3">
    <name type="scientific">Oedothorax gibbosus</name>
    <dbReference type="NCBI Taxonomy" id="931172"/>
    <lineage>
        <taxon>Eukaryota</taxon>
        <taxon>Metazoa</taxon>
        <taxon>Ecdysozoa</taxon>
        <taxon>Arthropoda</taxon>
        <taxon>Chelicerata</taxon>
        <taxon>Arachnida</taxon>
        <taxon>Araneae</taxon>
        <taxon>Araneomorphae</taxon>
        <taxon>Entelegynae</taxon>
        <taxon>Araneoidea</taxon>
        <taxon>Linyphiidae</taxon>
        <taxon>Erigoninae</taxon>
        <taxon>Oedothorax</taxon>
    </lineage>
</organism>
<evidence type="ECO:0000313" key="3">
    <source>
        <dbReference type="Proteomes" id="UP000827092"/>
    </source>
</evidence>
<protein>
    <submittedName>
        <fullName evidence="2">Uncharacterized protein</fullName>
    </submittedName>
</protein>
<proteinExistence type="predicted"/>
<dbReference type="EMBL" id="JAFNEN010005395">
    <property type="protein sequence ID" value="KAG8170462.1"/>
    <property type="molecule type" value="Genomic_DNA"/>
</dbReference>
<dbReference type="AlphaFoldDB" id="A0AAV6TFE2"/>
<keyword evidence="3" id="KW-1185">Reference proteome</keyword>
<sequence length="169" mass="18703">MVASHHGLSPKAHAKCPNLRFLSKLRQDYYRNDEGTAPAKKTHPEPVLGADRALQGGSAFGAKSVILTGRFPLNRRVFTLENLLRIWVRTAKITLSPSDFQGQQRRTGHRKRPVLLREQRPISGRADSGTELLQRKDNSSPGPPVDVSSSVAFRTLVPKDLSPCPVGEY</sequence>
<evidence type="ECO:0000313" key="2">
    <source>
        <dbReference type="EMBL" id="KAG8170462.1"/>
    </source>
</evidence>
<name>A0AAV6TFE2_9ARAC</name>
<accession>A0AAV6TFE2</accession>
<feature type="region of interest" description="Disordered" evidence="1">
    <location>
        <begin position="99"/>
        <end position="149"/>
    </location>
</feature>